<name>A0A4R8QDL6_9PEZI</name>
<evidence type="ECO:0000313" key="5">
    <source>
        <dbReference type="Proteomes" id="UP000295083"/>
    </source>
</evidence>
<dbReference type="SUPFAM" id="SSF48403">
    <property type="entry name" value="Ankyrin repeat"/>
    <property type="match status" value="1"/>
</dbReference>
<sequence>MLSKFLGSLKRSIEADDEPERRIRALPATSEVKRLSLELQSHNGSLLSTQNPIARGINAVASIAYNQLGSTYTAPVTAESGSNVHLGNVTNIYNGGCAHDLSTEDDEDEKTLRDWAHKLQHEHMLRRHHELHNVAVAAGTCQWLFETQEFADWDTAAVQDDVLPTLVLEGKPGSGKSILVKTAFQRSLAGDALEKQLTLGFFFNARDVVPLGRSSQGFFRSILSQLLEKLQPTSEIVDIVKQLRSPRDGEWDVHMLKHIVTQLLNCTRGQRTVLFLDALDECRNDEDDPDAIDILDFINGLSDTGTNLRVCISTRSTVDFGANLLSTSVVDVKQHNEADIRRYLDEQLKKVRLRPEFRQKLTTVLCRRAANMFLWVRLVVIRIKMRARASEQEILQEVEATPTKLHDLFGTLLDNAARKRCDESLALFHLTQVAVRPLTLSEVRSALGRLSSSGNLDGMHRASELPAFADSDSLQEAISGELERLRVDEELQFADRIHALSGGLLEVSSSPTSPVRHEKPDPGHRNVVQFIHQSVREFLRDGGLGTLDPALASAPEARSHLCAAKLCMEIVDTHEASQVARNDEAALPPELAFLAYASQFWTLHARKADAVMDASFEPPTKFTWCSDQSGLVFKLFDKFHSTAFYTSKDDIPNRGHLRCCFDGGQCDAGSDVRDCRESLLVLLATEGCAALLRKHARACSRGVGCHGNRHVLDRAFFFAVHRGWREAAGAVWDLAKQQQGIEMNVDMLHLEEYTPLYIACFRGKTELVEMLLGLGADPLVESEMGYELPLLAAVAQGYLGVVRMLVDRASNKEELLTRRNSVGWTVLHEAAEAGHVLVLEELLKILKACGLGRLVLEKSADDETAMDRAEGMIEDFREGCGPLSAVRLKSFQRIVDRLGEFKSAIG</sequence>
<comment type="caution">
    <text evidence="4">The sequence shown here is derived from an EMBL/GenBank/DDBJ whole genome shotgun (WGS) entry which is preliminary data.</text>
</comment>
<dbReference type="PANTHER" id="PTHR10039">
    <property type="entry name" value="AMELOGENIN"/>
    <property type="match status" value="1"/>
</dbReference>
<dbReference type="SMART" id="SM00248">
    <property type="entry name" value="ANK"/>
    <property type="match status" value="3"/>
</dbReference>
<dbReference type="PANTHER" id="PTHR10039:SF5">
    <property type="entry name" value="NACHT DOMAIN-CONTAINING PROTEIN"/>
    <property type="match status" value="1"/>
</dbReference>
<dbReference type="EMBL" id="QAPG01000037">
    <property type="protein sequence ID" value="TDZ35780.1"/>
    <property type="molecule type" value="Genomic_DNA"/>
</dbReference>
<keyword evidence="5" id="KW-1185">Reference proteome</keyword>
<dbReference type="InterPro" id="IPR036770">
    <property type="entry name" value="Ankyrin_rpt-contain_sf"/>
</dbReference>
<protein>
    <submittedName>
        <fullName evidence="4">Protein fem-1-like protein B</fullName>
    </submittedName>
</protein>
<reference evidence="4 5" key="1">
    <citation type="submission" date="2018-11" db="EMBL/GenBank/DDBJ databases">
        <title>Genome sequence and assembly of Colletotrichum spinosum.</title>
        <authorList>
            <person name="Gan P."/>
            <person name="Shirasu K."/>
        </authorList>
    </citation>
    <scope>NUCLEOTIDE SEQUENCE [LARGE SCALE GENOMIC DNA]</scope>
    <source>
        <strain evidence="4 5">CBS 515.97</strain>
    </source>
</reference>
<dbReference type="InterPro" id="IPR027417">
    <property type="entry name" value="P-loop_NTPase"/>
</dbReference>
<keyword evidence="1" id="KW-0677">Repeat</keyword>
<dbReference type="SUPFAM" id="SSF52540">
    <property type="entry name" value="P-loop containing nucleoside triphosphate hydrolases"/>
    <property type="match status" value="1"/>
</dbReference>
<organism evidence="4 5">
    <name type="scientific">Colletotrichum spinosum</name>
    <dbReference type="NCBI Taxonomy" id="1347390"/>
    <lineage>
        <taxon>Eukaryota</taxon>
        <taxon>Fungi</taxon>
        <taxon>Dikarya</taxon>
        <taxon>Ascomycota</taxon>
        <taxon>Pezizomycotina</taxon>
        <taxon>Sordariomycetes</taxon>
        <taxon>Hypocreomycetidae</taxon>
        <taxon>Glomerellales</taxon>
        <taxon>Glomerellaceae</taxon>
        <taxon>Colletotrichum</taxon>
        <taxon>Colletotrichum orbiculare species complex</taxon>
    </lineage>
</organism>
<dbReference type="Pfam" id="PF00023">
    <property type="entry name" value="Ank"/>
    <property type="match status" value="2"/>
</dbReference>
<dbReference type="InterPro" id="IPR056884">
    <property type="entry name" value="NPHP3-like_N"/>
</dbReference>
<dbReference type="Pfam" id="PF24883">
    <property type="entry name" value="NPHP3_N"/>
    <property type="match status" value="1"/>
</dbReference>
<dbReference type="Gene3D" id="1.25.40.20">
    <property type="entry name" value="Ankyrin repeat-containing domain"/>
    <property type="match status" value="1"/>
</dbReference>
<evidence type="ECO:0000256" key="1">
    <source>
        <dbReference type="ARBA" id="ARBA00022737"/>
    </source>
</evidence>
<dbReference type="InterPro" id="IPR002110">
    <property type="entry name" value="Ankyrin_rpt"/>
</dbReference>
<dbReference type="Proteomes" id="UP000295083">
    <property type="component" value="Unassembled WGS sequence"/>
</dbReference>
<evidence type="ECO:0000313" key="4">
    <source>
        <dbReference type="EMBL" id="TDZ35780.1"/>
    </source>
</evidence>
<accession>A0A4R8QDL6</accession>
<evidence type="ECO:0000259" key="3">
    <source>
        <dbReference type="Pfam" id="PF24883"/>
    </source>
</evidence>
<dbReference type="AlphaFoldDB" id="A0A4R8QDL6"/>
<dbReference type="Gene3D" id="3.40.50.300">
    <property type="entry name" value="P-loop containing nucleotide triphosphate hydrolases"/>
    <property type="match status" value="1"/>
</dbReference>
<dbReference type="PROSITE" id="PS50297">
    <property type="entry name" value="ANK_REP_REGION"/>
    <property type="match status" value="1"/>
</dbReference>
<gene>
    <name evidence="4" type="ORF">C8035_v008488</name>
</gene>
<dbReference type="PROSITE" id="PS50088">
    <property type="entry name" value="ANK_REPEAT"/>
    <property type="match status" value="1"/>
</dbReference>
<evidence type="ECO:0000256" key="2">
    <source>
        <dbReference type="PROSITE-ProRule" id="PRU00023"/>
    </source>
</evidence>
<proteinExistence type="predicted"/>
<feature type="domain" description="Nephrocystin 3-like N-terminal" evidence="3">
    <location>
        <begin position="139"/>
        <end position="315"/>
    </location>
</feature>
<keyword evidence="2" id="KW-0040">ANK repeat</keyword>
<feature type="repeat" description="ANK" evidence="2">
    <location>
        <begin position="751"/>
        <end position="783"/>
    </location>
</feature>